<name>A0A5C5VYU3_9BACT</name>
<protein>
    <submittedName>
        <fullName evidence="2">Uncharacterized protein</fullName>
    </submittedName>
</protein>
<gene>
    <name evidence="2" type="ORF">Pla111_25670</name>
</gene>
<evidence type="ECO:0000256" key="1">
    <source>
        <dbReference type="SAM" id="SignalP"/>
    </source>
</evidence>
<comment type="caution">
    <text evidence="2">The sequence shown here is derived from an EMBL/GenBank/DDBJ whole genome shotgun (WGS) entry which is preliminary data.</text>
</comment>
<dbReference type="AlphaFoldDB" id="A0A5C5VYU3"/>
<reference evidence="2 3" key="1">
    <citation type="submission" date="2019-02" db="EMBL/GenBank/DDBJ databases">
        <title>Deep-cultivation of Planctomycetes and their phenomic and genomic characterization uncovers novel biology.</title>
        <authorList>
            <person name="Wiegand S."/>
            <person name="Jogler M."/>
            <person name="Boedeker C."/>
            <person name="Pinto D."/>
            <person name="Vollmers J."/>
            <person name="Rivas-Marin E."/>
            <person name="Kohn T."/>
            <person name="Peeters S.H."/>
            <person name="Heuer A."/>
            <person name="Rast P."/>
            <person name="Oberbeckmann S."/>
            <person name="Bunk B."/>
            <person name="Jeske O."/>
            <person name="Meyerdierks A."/>
            <person name="Storesund J.E."/>
            <person name="Kallscheuer N."/>
            <person name="Luecker S."/>
            <person name="Lage O.M."/>
            <person name="Pohl T."/>
            <person name="Merkel B.J."/>
            <person name="Hornburger P."/>
            <person name="Mueller R.-W."/>
            <person name="Bruemmer F."/>
            <person name="Labrenz M."/>
            <person name="Spormann A.M."/>
            <person name="Op Den Camp H."/>
            <person name="Overmann J."/>
            <person name="Amann R."/>
            <person name="Jetten M.S.M."/>
            <person name="Mascher T."/>
            <person name="Medema M.H."/>
            <person name="Devos D.P."/>
            <person name="Kaster A.-K."/>
            <person name="Ovreas L."/>
            <person name="Rohde M."/>
            <person name="Galperin M.Y."/>
            <person name="Jogler C."/>
        </authorList>
    </citation>
    <scope>NUCLEOTIDE SEQUENCE [LARGE SCALE GENOMIC DNA]</scope>
    <source>
        <strain evidence="2 3">Pla111</strain>
    </source>
</reference>
<organism evidence="2 3">
    <name type="scientific">Botrimarina hoheduenensis</name>
    <dbReference type="NCBI Taxonomy" id="2528000"/>
    <lineage>
        <taxon>Bacteria</taxon>
        <taxon>Pseudomonadati</taxon>
        <taxon>Planctomycetota</taxon>
        <taxon>Planctomycetia</taxon>
        <taxon>Pirellulales</taxon>
        <taxon>Lacipirellulaceae</taxon>
        <taxon>Botrimarina</taxon>
    </lineage>
</organism>
<feature type="chain" id="PRO_5022846243" evidence="1">
    <location>
        <begin position="27"/>
        <end position="124"/>
    </location>
</feature>
<keyword evidence="1" id="KW-0732">Signal</keyword>
<evidence type="ECO:0000313" key="2">
    <source>
        <dbReference type="EMBL" id="TWT42929.1"/>
    </source>
</evidence>
<evidence type="ECO:0000313" key="3">
    <source>
        <dbReference type="Proteomes" id="UP000318995"/>
    </source>
</evidence>
<proteinExistence type="predicted"/>
<feature type="signal peptide" evidence="1">
    <location>
        <begin position="1"/>
        <end position="26"/>
    </location>
</feature>
<keyword evidence="3" id="KW-1185">Reference proteome</keyword>
<dbReference type="RefSeq" id="WP_146574801.1">
    <property type="nucleotide sequence ID" value="NZ_SJPH01000005.1"/>
</dbReference>
<accession>A0A5C5VYU3</accession>
<dbReference type="Proteomes" id="UP000318995">
    <property type="component" value="Unassembled WGS sequence"/>
</dbReference>
<sequence length="124" mass="12984" precursor="true">MDVLKKGRATAAVLAGLLGFSAGAYSQPDSATWALADQSPVSAAMPAAGNPVAGGLQWQILQNPSGPPLMLILDPVRQVVAVYQVDSALGVITLKSVRRIAYDLRLEAFNATEPTPAAIQKRTE</sequence>
<dbReference type="EMBL" id="SJPH01000005">
    <property type="protein sequence ID" value="TWT42929.1"/>
    <property type="molecule type" value="Genomic_DNA"/>
</dbReference>
<dbReference type="OrthoDB" id="275608at2"/>